<comment type="caution">
    <text evidence="2">The sequence shown here is derived from an EMBL/GenBank/DDBJ whole genome shotgun (WGS) entry which is preliminary data.</text>
</comment>
<dbReference type="OrthoDB" id="5326237at2759"/>
<protein>
    <submittedName>
        <fullName evidence="2">Uncharacterized protein</fullName>
    </submittedName>
</protein>
<dbReference type="EMBL" id="JAATWM020000012">
    <property type="protein sequence ID" value="KAF9877920.1"/>
    <property type="molecule type" value="Genomic_DNA"/>
</dbReference>
<evidence type="ECO:0000313" key="2">
    <source>
        <dbReference type="EMBL" id="KAF9877920.1"/>
    </source>
</evidence>
<gene>
    <name evidence="2" type="ORF">CkaCkLH20_04496</name>
</gene>
<reference evidence="2" key="1">
    <citation type="submission" date="2020-03" db="EMBL/GenBank/DDBJ databases">
        <authorList>
            <person name="He L."/>
        </authorList>
    </citation>
    <scope>NUCLEOTIDE SEQUENCE</scope>
    <source>
        <strain evidence="2">CkLH20</strain>
    </source>
</reference>
<proteinExistence type="predicted"/>
<feature type="region of interest" description="Disordered" evidence="1">
    <location>
        <begin position="1"/>
        <end position="23"/>
    </location>
</feature>
<dbReference type="RefSeq" id="XP_038747381.1">
    <property type="nucleotide sequence ID" value="XM_038887215.1"/>
</dbReference>
<dbReference type="Proteomes" id="UP000781932">
    <property type="component" value="Unassembled WGS sequence"/>
</dbReference>
<name>A0A9P6LM33_9PEZI</name>
<dbReference type="AlphaFoldDB" id="A0A9P6LM33"/>
<keyword evidence="3" id="KW-1185">Reference proteome</keyword>
<sequence>MASNGPTGSSGPGAPGNDAWDEEHLEQALNQLKLLHIQLRGLRTTIPRMMEPLSAQQPSPQAKFSAFMGSVAAAKKEVQDFQELRKSEDMTKIMDHATKRRQEEPNGIKAWRTTDHPDWMNVEPSS</sequence>
<feature type="region of interest" description="Disordered" evidence="1">
    <location>
        <begin position="97"/>
        <end position="126"/>
    </location>
</feature>
<organism evidence="2 3">
    <name type="scientific">Colletotrichum karsti</name>
    <dbReference type="NCBI Taxonomy" id="1095194"/>
    <lineage>
        <taxon>Eukaryota</taxon>
        <taxon>Fungi</taxon>
        <taxon>Dikarya</taxon>
        <taxon>Ascomycota</taxon>
        <taxon>Pezizomycotina</taxon>
        <taxon>Sordariomycetes</taxon>
        <taxon>Hypocreomycetidae</taxon>
        <taxon>Glomerellales</taxon>
        <taxon>Glomerellaceae</taxon>
        <taxon>Colletotrichum</taxon>
        <taxon>Colletotrichum boninense species complex</taxon>
    </lineage>
</organism>
<dbReference type="GeneID" id="62160289"/>
<accession>A0A9P6LM33</accession>
<feature type="compositionally biased region" description="Basic and acidic residues" evidence="1">
    <location>
        <begin position="97"/>
        <end position="118"/>
    </location>
</feature>
<evidence type="ECO:0000313" key="3">
    <source>
        <dbReference type="Proteomes" id="UP000781932"/>
    </source>
</evidence>
<evidence type="ECO:0000256" key="1">
    <source>
        <dbReference type="SAM" id="MobiDB-lite"/>
    </source>
</evidence>
<reference evidence="2" key="2">
    <citation type="submission" date="2020-11" db="EMBL/GenBank/DDBJ databases">
        <title>Whole genome sequencing of Colletotrichum sp.</title>
        <authorList>
            <person name="Li H."/>
        </authorList>
    </citation>
    <scope>NUCLEOTIDE SEQUENCE</scope>
    <source>
        <strain evidence="2">CkLH20</strain>
    </source>
</reference>